<organism evidence="3 4">
    <name type="scientific">Flaviaesturariibacter flavus</name>
    <dbReference type="NCBI Taxonomy" id="2502780"/>
    <lineage>
        <taxon>Bacteria</taxon>
        <taxon>Pseudomonadati</taxon>
        <taxon>Bacteroidota</taxon>
        <taxon>Chitinophagia</taxon>
        <taxon>Chitinophagales</taxon>
        <taxon>Chitinophagaceae</taxon>
        <taxon>Flaviaestuariibacter</taxon>
    </lineage>
</organism>
<feature type="transmembrane region" description="Helical" evidence="2">
    <location>
        <begin position="191"/>
        <end position="216"/>
    </location>
</feature>
<dbReference type="RefSeq" id="WP_131450041.1">
    <property type="nucleotide sequence ID" value="NZ_SJZI01000046.1"/>
</dbReference>
<keyword evidence="4" id="KW-1185">Reference proteome</keyword>
<proteinExistence type="predicted"/>
<keyword evidence="2" id="KW-1133">Transmembrane helix</keyword>
<keyword evidence="2" id="KW-0812">Transmembrane</keyword>
<feature type="transmembrane region" description="Helical" evidence="2">
    <location>
        <begin position="127"/>
        <end position="148"/>
    </location>
</feature>
<dbReference type="EMBL" id="SJZI01000046">
    <property type="protein sequence ID" value="TCJ13385.1"/>
    <property type="molecule type" value="Genomic_DNA"/>
</dbReference>
<keyword evidence="2" id="KW-0472">Membrane</keyword>
<feature type="transmembrane region" description="Helical" evidence="2">
    <location>
        <begin position="160"/>
        <end position="179"/>
    </location>
</feature>
<comment type="caution">
    <text evidence="3">The sequence shown here is derived from an EMBL/GenBank/DDBJ whole genome shotgun (WGS) entry which is preliminary data.</text>
</comment>
<evidence type="ECO:0000313" key="3">
    <source>
        <dbReference type="EMBL" id="TCJ13385.1"/>
    </source>
</evidence>
<dbReference type="Proteomes" id="UP000295334">
    <property type="component" value="Unassembled WGS sequence"/>
</dbReference>
<feature type="transmembrane region" description="Helical" evidence="2">
    <location>
        <begin position="88"/>
        <end position="107"/>
    </location>
</feature>
<feature type="region of interest" description="Disordered" evidence="1">
    <location>
        <begin position="246"/>
        <end position="274"/>
    </location>
</feature>
<sequence>MDQPVYVRATRVTKALFLILFVLIAANLFVEFRQPPGAGDVRGWQRIFSLDGERNVPTAFNVFLLLFDAALLLLITRQVARGKRLKGLPWLILTVGFVVMAMDEAWTLHEELIGPIRQRLGNKHLGVFYNAWIIPGIAVALLVGLSYIRFLAALPQRTRIGFIVSGIVYLSGALGMEALDGYYLETHGKNFYYSLSTMLEEGLEMSGLILFSYYLLDYISQHYGTISFTFTRGAFQRILSPRISPESRPVNGGTSVTPPLLPVAGRKDLNQKRQ</sequence>
<feature type="compositionally biased region" description="Basic and acidic residues" evidence="1">
    <location>
        <begin position="265"/>
        <end position="274"/>
    </location>
</feature>
<dbReference type="AlphaFoldDB" id="A0A4R1B8W6"/>
<evidence type="ECO:0000313" key="4">
    <source>
        <dbReference type="Proteomes" id="UP000295334"/>
    </source>
</evidence>
<name>A0A4R1B8W6_9BACT</name>
<protein>
    <submittedName>
        <fullName evidence="3">Multidrug transporter</fullName>
    </submittedName>
</protein>
<accession>A0A4R1B8W6</accession>
<reference evidence="3 4" key="1">
    <citation type="submission" date="2019-03" db="EMBL/GenBank/DDBJ databases">
        <authorList>
            <person name="Kim M.K.M."/>
        </authorList>
    </citation>
    <scope>NUCLEOTIDE SEQUENCE [LARGE SCALE GENOMIC DNA]</scope>
    <source>
        <strain evidence="3 4">17J68-12</strain>
    </source>
</reference>
<gene>
    <name evidence="3" type="ORF">EPD60_13435</name>
</gene>
<evidence type="ECO:0000256" key="1">
    <source>
        <dbReference type="SAM" id="MobiDB-lite"/>
    </source>
</evidence>
<feature type="transmembrane region" description="Helical" evidence="2">
    <location>
        <begin position="12"/>
        <end position="30"/>
    </location>
</feature>
<feature type="transmembrane region" description="Helical" evidence="2">
    <location>
        <begin position="58"/>
        <end position="76"/>
    </location>
</feature>
<dbReference type="OrthoDB" id="850482at2"/>
<evidence type="ECO:0000256" key="2">
    <source>
        <dbReference type="SAM" id="Phobius"/>
    </source>
</evidence>